<organism evidence="6 7">
    <name type="scientific">Meganyctiphanes norvegica</name>
    <name type="common">Northern krill</name>
    <name type="synonym">Thysanopoda norvegica</name>
    <dbReference type="NCBI Taxonomy" id="48144"/>
    <lineage>
        <taxon>Eukaryota</taxon>
        <taxon>Metazoa</taxon>
        <taxon>Ecdysozoa</taxon>
        <taxon>Arthropoda</taxon>
        <taxon>Crustacea</taxon>
        <taxon>Multicrustacea</taxon>
        <taxon>Malacostraca</taxon>
        <taxon>Eumalacostraca</taxon>
        <taxon>Eucarida</taxon>
        <taxon>Euphausiacea</taxon>
        <taxon>Euphausiidae</taxon>
        <taxon>Meganyctiphanes</taxon>
    </lineage>
</organism>
<protein>
    <recommendedName>
        <fullName evidence="8">Protein lifeguard 1</fullName>
    </recommendedName>
</protein>
<comment type="subcellular location">
    <subcellularLocation>
        <location evidence="1">Membrane</location>
        <topology evidence="1">Multi-pass membrane protein</topology>
    </subcellularLocation>
</comment>
<sequence length="234" mass="26254">METISGLSRKDSCILEKILRICVLKKVYFILFLQLLLTFGMVALFVFVQEIKDFAQENIGLFWAAFGVSFALIIAMSCCPSVRRKTPHNYICLFLFTLAEGWLIGCAAATYEADEVMYAVGATLAVTLGLTLFAFQTKWDFTMMGGMLYVFLIVLFFFGIIAAIVQNNITNLVYACCGALLFSFYIVYDTQILIGGNHKLAISPEEYVFAALNIYLDVINLFMYLLQIIGLAKD</sequence>
<feature type="transmembrane region" description="Helical" evidence="5">
    <location>
        <begin position="60"/>
        <end position="78"/>
    </location>
</feature>
<evidence type="ECO:0000256" key="5">
    <source>
        <dbReference type="RuleBase" id="RU004379"/>
    </source>
</evidence>
<feature type="transmembrane region" description="Helical" evidence="5">
    <location>
        <begin position="27"/>
        <end position="48"/>
    </location>
</feature>
<keyword evidence="3 5" id="KW-1133">Transmembrane helix</keyword>
<dbReference type="Pfam" id="PF01027">
    <property type="entry name" value="Bax1-I"/>
    <property type="match status" value="1"/>
</dbReference>
<feature type="transmembrane region" description="Helical" evidence="5">
    <location>
        <begin position="116"/>
        <end position="135"/>
    </location>
</feature>
<feature type="transmembrane region" description="Helical" evidence="5">
    <location>
        <begin position="90"/>
        <end position="110"/>
    </location>
</feature>
<keyword evidence="2 5" id="KW-0812">Transmembrane</keyword>
<dbReference type="PANTHER" id="PTHR23291:SF47">
    <property type="entry name" value="TRANSMEMBRANE BAX INHIBITOR MOTIF CONTAINING 7"/>
    <property type="match status" value="1"/>
</dbReference>
<proteinExistence type="inferred from homology"/>
<dbReference type="Proteomes" id="UP001497623">
    <property type="component" value="Unassembled WGS sequence"/>
</dbReference>
<evidence type="ECO:0000256" key="3">
    <source>
        <dbReference type="ARBA" id="ARBA00022989"/>
    </source>
</evidence>
<reference evidence="6 7" key="1">
    <citation type="submission" date="2024-05" db="EMBL/GenBank/DDBJ databases">
        <authorList>
            <person name="Wallberg A."/>
        </authorList>
    </citation>
    <scope>NUCLEOTIDE SEQUENCE [LARGE SCALE GENOMIC DNA]</scope>
</reference>
<evidence type="ECO:0000256" key="2">
    <source>
        <dbReference type="ARBA" id="ARBA00022692"/>
    </source>
</evidence>
<feature type="transmembrane region" description="Helical" evidence="5">
    <location>
        <begin position="147"/>
        <end position="165"/>
    </location>
</feature>
<gene>
    <name evidence="6" type="ORF">MNOR_LOCUS35900</name>
</gene>
<dbReference type="PANTHER" id="PTHR23291">
    <property type="entry name" value="BAX INHIBITOR-RELATED"/>
    <property type="match status" value="1"/>
</dbReference>
<accession>A0AAV2SCJ9</accession>
<dbReference type="EMBL" id="CAXKWB010062163">
    <property type="protein sequence ID" value="CAL4184957.1"/>
    <property type="molecule type" value="Genomic_DNA"/>
</dbReference>
<evidence type="ECO:0000256" key="4">
    <source>
        <dbReference type="ARBA" id="ARBA00023136"/>
    </source>
</evidence>
<dbReference type="AlphaFoldDB" id="A0AAV2SCJ9"/>
<evidence type="ECO:0000313" key="7">
    <source>
        <dbReference type="Proteomes" id="UP001497623"/>
    </source>
</evidence>
<dbReference type="InterPro" id="IPR006214">
    <property type="entry name" value="Bax_inhibitor_1-related"/>
</dbReference>
<keyword evidence="7" id="KW-1185">Reference proteome</keyword>
<feature type="transmembrane region" description="Helical" evidence="5">
    <location>
        <begin position="208"/>
        <end position="232"/>
    </location>
</feature>
<keyword evidence="4 5" id="KW-0472">Membrane</keyword>
<evidence type="ECO:0008006" key="8">
    <source>
        <dbReference type="Google" id="ProtNLM"/>
    </source>
</evidence>
<name>A0AAV2SCJ9_MEGNR</name>
<dbReference type="GO" id="GO:0016020">
    <property type="term" value="C:membrane"/>
    <property type="evidence" value="ECO:0007669"/>
    <property type="project" value="UniProtKB-SubCell"/>
</dbReference>
<comment type="similarity">
    <text evidence="5">Belongs to the BI1 family.</text>
</comment>
<feature type="transmembrane region" description="Helical" evidence="5">
    <location>
        <begin position="171"/>
        <end position="188"/>
    </location>
</feature>
<feature type="non-terminal residue" evidence="6">
    <location>
        <position position="234"/>
    </location>
</feature>
<evidence type="ECO:0000313" key="6">
    <source>
        <dbReference type="EMBL" id="CAL4184957.1"/>
    </source>
</evidence>
<evidence type="ECO:0000256" key="1">
    <source>
        <dbReference type="ARBA" id="ARBA00004141"/>
    </source>
</evidence>
<dbReference type="CDD" id="cd10428">
    <property type="entry name" value="LFG_like"/>
    <property type="match status" value="1"/>
</dbReference>
<comment type="caution">
    <text evidence="6">The sequence shown here is derived from an EMBL/GenBank/DDBJ whole genome shotgun (WGS) entry which is preliminary data.</text>
</comment>